<evidence type="ECO:0000313" key="3">
    <source>
        <dbReference type="EMBL" id="OZC04347.1"/>
    </source>
</evidence>
<dbReference type="OrthoDB" id="1524495at2"/>
<keyword evidence="2" id="KW-0472">Membrane</keyword>
<dbReference type="Proteomes" id="UP000216446">
    <property type="component" value="Unassembled WGS sequence"/>
</dbReference>
<evidence type="ECO:0000256" key="1">
    <source>
        <dbReference type="SAM" id="MobiDB-lite"/>
    </source>
</evidence>
<feature type="transmembrane region" description="Helical" evidence="2">
    <location>
        <begin position="164"/>
        <end position="183"/>
    </location>
</feature>
<dbReference type="AlphaFoldDB" id="A0A259U3C1"/>
<evidence type="ECO:0000313" key="4">
    <source>
        <dbReference type="Proteomes" id="UP000216446"/>
    </source>
</evidence>
<comment type="caution">
    <text evidence="3">The sequence shown here is derived from an EMBL/GenBank/DDBJ whole genome shotgun (WGS) entry which is preliminary data.</text>
</comment>
<sequence>MPNTYTEREVAQIIERAVVRQEEARRRQGQAGLSLEEIERLGREVGIDPEHMLAAAAEIDAGASEKSSYTTSTHNHVERWTAGPLDIHDWEDAVDDLRRELGTDYGAWYGRTSATEFKEQGATKVWEHTSGLGVHTRLTVSERGERTRVRMEQHVGYMNPPAEGVAYGLLSMILLGPLAGLIGTGLFDGALATGVSLVLGFVLFLLASFVIYKADVKWRAKKHRKLEDLADDLAVRLAPSGPVRSTLRSPETDDEASGEAVSSAAPEANAPRPLLDLDALDVVAPETLPRRRRDRS</sequence>
<organism evidence="3 4">
    <name type="scientific">Rubricoccus marinus</name>
    <dbReference type="NCBI Taxonomy" id="716817"/>
    <lineage>
        <taxon>Bacteria</taxon>
        <taxon>Pseudomonadati</taxon>
        <taxon>Rhodothermota</taxon>
        <taxon>Rhodothermia</taxon>
        <taxon>Rhodothermales</taxon>
        <taxon>Rubricoccaceae</taxon>
        <taxon>Rubricoccus</taxon>
    </lineage>
</organism>
<evidence type="ECO:0000256" key="2">
    <source>
        <dbReference type="SAM" id="Phobius"/>
    </source>
</evidence>
<dbReference type="RefSeq" id="WP_094550718.1">
    <property type="nucleotide sequence ID" value="NZ_MQWB01000001.1"/>
</dbReference>
<proteinExistence type="predicted"/>
<reference evidence="3 4" key="1">
    <citation type="submission" date="2016-11" db="EMBL/GenBank/DDBJ databases">
        <title>Study of marine rhodopsin-containing bacteria.</title>
        <authorList>
            <person name="Yoshizawa S."/>
            <person name="Kumagai Y."/>
            <person name="Kogure K."/>
        </authorList>
    </citation>
    <scope>NUCLEOTIDE SEQUENCE [LARGE SCALE GENOMIC DNA]</scope>
    <source>
        <strain evidence="3 4">SG-29</strain>
    </source>
</reference>
<keyword evidence="2" id="KW-0812">Transmembrane</keyword>
<keyword evidence="4" id="KW-1185">Reference proteome</keyword>
<gene>
    <name evidence="3" type="ORF">BSZ36_16000</name>
</gene>
<protein>
    <submittedName>
        <fullName evidence="3">Uncharacterized protein</fullName>
    </submittedName>
</protein>
<name>A0A259U3C1_9BACT</name>
<feature type="region of interest" description="Disordered" evidence="1">
    <location>
        <begin position="241"/>
        <end position="277"/>
    </location>
</feature>
<keyword evidence="2" id="KW-1133">Transmembrane helix</keyword>
<dbReference type="EMBL" id="MQWB01000001">
    <property type="protein sequence ID" value="OZC04347.1"/>
    <property type="molecule type" value="Genomic_DNA"/>
</dbReference>
<feature type="transmembrane region" description="Helical" evidence="2">
    <location>
        <begin position="189"/>
        <end position="212"/>
    </location>
</feature>
<dbReference type="InParanoid" id="A0A259U3C1"/>
<accession>A0A259U3C1</accession>